<dbReference type="OrthoDB" id="750178at2"/>
<dbReference type="PROSITE" id="PS51355">
    <property type="entry name" value="GLUTATHIONE_PEROXID_3"/>
    <property type="match status" value="1"/>
</dbReference>
<dbReference type="PANTHER" id="PTHR42852">
    <property type="entry name" value="THIOL:DISULFIDE INTERCHANGE PROTEIN DSBE"/>
    <property type="match status" value="1"/>
</dbReference>
<organism evidence="9 10">
    <name type="scientific">Sphingobacterium detergens</name>
    <dbReference type="NCBI Taxonomy" id="1145106"/>
    <lineage>
        <taxon>Bacteria</taxon>
        <taxon>Pseudomonadati</taxon>
        <taxon>Bacteroidota</taxon>
        <taxon>Sphingobacteriia</taxon>
        <taxon>Sphingobacteriales</taxon>
        <taxon>Sphingobacteriaceae</taxon>
        <taxon>Sphingobacterium</taxon>
    </lineage>
</organism>
<dbReference type="Proteomes" id="UP000286246">
    <property type="component" value="Unassembled WGS sequence"/>
</dbReference>
<dbReference type="InterPro" id="IPR017937">
    <property type="entry name" value="Thioredoxin_CS"/>
</dbReference>
<gene>
    <name evidence="9" type="ORF">DFQ12_1959</name>
</gene>
<dbReference type="Pfam" id="PF00578">
    <property type="entry name" value="AhpC-TSA"/>
    <property type="match status" value="1"/>
</dbReference>
<dbReference type="PROSITE" id="PS51352">
    <property type="entry name" value="THIOREDOXIN_2"/>
    <property type="match status" value="1"/>
</dbReference>
<proteinExistence type="inferred from homology"/>
<evidence type="ECO:0000256" key="2">
    <source>
        <dbReference type="ARBA" id="ARBA00006926"/>
    </source>
</evidence>
<evidence type="ECO:0000256" key="1">
    <source>
        <dbReference type="ARBA" id="ARBA00004196"/>
    </source>
</evidence>
<name>A0A420BK38_SPHD1</name>
<reference evidence="9 10" key="1">
    <citation type="submission" date="2018-09" db="EMBL/GenBank/DDBJ databases">
        <title>Genomic Encyclopedia of Type Strains, Phase III (KMG-III): the genomes of soil and plant-associated and newly described type strains.</title>
        <authorList>
            <person name="Whitman W."/>
        </authorList>
    </citation>
    <scope>NUCLEOTIDE SEQUENCE [LARGE SCALE GENOMIC DNA]</scope>
    <source>
        <strain evidence="9 10">CECT 7938</strain>
    </source>
</reference>
<dbReference type="RefSeq" id="WP_120258677.1">
    <property type="nucleotide sequence ID" value="NZ_RAPY01000001.1"/>
</dbReference>
<dbReference type="GO" id="GO:0006979">
    <property type="term" value="P:response to oxidative stress"/>
    <property type="evidence" value="ECO:0007669"/>
    <property type="project" value="InterPro"/>
</dbReference>
<dbReference type="InterPro" id="IPR000889">
    <property type="entry name" value="Glutathione_peroxidase"/>
</dbReference>
<dbReference type="CDD" id="cd02966">
    <property type="entry name" value="TlpA_like_family"/>
    <property type="match status" value="1"/>
</dbReference>
<dbReference type="GO" id="GO:0016853">
    <property type="term" value="F:isomerase activity"/>
    <property type="evidence" value="ECO:0007669"/>
    <property type="project" value="UniProtKB-KW"/>
</dbReference>
<protein>
    <submittedName>
        <fullName evidence="9">Thiol-disulfide isomerase/thioredoxin</fullName>
    </submittedName>
</protein>
<accession>A0A420BK38</accession>
<evidence type="ECO:0000313" key="10">
    <source>
        <dbReference type="Proteomes" id="UP000286246"/>
    </source>
</evidence>
<comment type="caution">
    <text evidence="9">The sequence shown here is derived from an EMBL/GenBank/DDBJ whole genome shotgun (WGS) entry which is preliminary data.</text>
</comment>
<dbReference type="PANTHER" id="PTHR42852:SF6">
    <property type="entry name" value="THIOL:DISULFIDE INTERCHANGE PROTEIN DSBE"/>
    <property type="match status" value="1"/>
</dbReference>
<keyword evidence="9" id="KW-0413">Isomerase</keyword>
<evidence type="ECO:0000256" key="4">
    <source>
        <dbReference type="ARBA" id="ARBA00022748"/>
    </source>
</evidence>
<evidence type="ECO:0000256" key="7">
    <source>
        <dbReference type="ARBA" id="ARBA00023284"/>
    </source>
</evidence>
<sequence>MKTYNSAYGKEIARKIASLKGGSPGSKAFEFQAADINGKPLELAVFKGKYVLLDFWASWCVPCRKGNPHLIDLYGKYKNKGFEIIGVASDDQNPAAWLKAVEQDKIEIWNHVLSGLKMEKGEFDRSKSISDHYGISTLPTKILINPEGIIVGRYGSGAGTDDELDKKLAEVFGAQ</sequence>
<dbReference type="GO" id="GO:0030313">
    <property type="term" value="C:cell envelope"/>
    <property type="evidence" value="ECO:0007669"/>
    <property type="project" value="UniProtKB-SubCell"/>
</dbReference>
<evidence type="ECO:0000256" key="5">
    <source>
        <dbReference type="ARBA" id="ARBA00023002"/>
    </source>
</evidence>
<keyword evidence="4" id="KW-0201">Cytochrome c-type biogenesis</keyword>
<dbReference type="AlphaFoldDB" id="A0A420BK38"/>
<evidence type="ECO:0000256" key="6">
    <source>
        <dbReference type="ARBA" id="ARBA00023157"/>
    </source>
</evidence>
<dbReference type="GO" id="GO:0004601">
    <property type="term" value="F:peroxidase activity"/>
    <property type="evidence" value="ECO:0007669"/>
    <property type="project" value="UniProtKB-KW"/>
</dbReference>
<dbReference type="GO" id="GO:0017004">
    <property type="term" value="P:cytochrome complex assembly"/>
    <property type="evidence" value="ECO:0007669"/>
    <property type="project" value="UniProtKB-KW"/>
</dbReference>
<keyword evidence="10" id="KW-1185">Reference proteome</keyword>
<dbReference type="SUPFAM" id="SSF52833">
    <property type="entry name" value="Thioredoxin-like"/>
    <property type="match status" value="1"/>
</dbReference>
<keyword evidence="6" id="KW-1015">Disulfide bond</keyword>
<dbReference type="InterPro" id="IPR036249">
    <property type="entry name" value="Thioredoxin-like_sf"/>
</dbReference>
<evidence type="ECO:0000256" key="3">
    <source>
        <dbReference type="ARBA" id="ARBA00022559"/>
    </source>
</evidence>
<dbReference type="InterPro" id="IPR000866">
    <property type="entry name" value="AhpC/TSA"/>
</dbReference>
<keyword evidence="5" id="KW-0560">Oxidoreductase</keyword>
<comment type="similarity">
    <text evidence="2">Belongs to the glutathione peroxidase family.</text>
</comment>
<dbReference type="InterPro" id="IPR013766">
    <property type="entry name" value="Thioredoxin_domain"/>
</dbReference>
<dbReference type="PROSITE" id="PS00194">
    <property type="entry name" value="THIOREDOXIN_1"/>
    <property type="match status" value="1"/>
</dbReference>
<dbReference type="Gene3D" id="3.40.30.10">
    <property type="entry name" value="Glutaredoxin"/>
    <property type="match status" value="1"/>
</dbReference>
<dbReference type="InterPro" id="IPR050553">
    <property type="entry name" value="Thioredoxin_ResA/DsbE_sf"/>
</dbReference>
<feature type="domain" description="Thioredoxin" evidence="8">
    <location>
        <begin position="22"/>
        <end position="173"/>
    </location>
</feature>
<evidence type="ECO:0000313" key="9">
    <source>
        <dbReference type="EMBL" id="RKE57083.1"/>
    </source>
</evidence>
<dbReference type="EMBL" id="RAPY01000001">
    <property type="protein sequence ID" value="RKE57083.1"/>
    <property type="molecule type" value="Genomic_DNA"/>
</dbReference>
<keyword evidence="3" id="KW-0575">Peroxidase</keyword>
<evidence type="ECO:0000259" key="8">
    <source>
        <dbReference type="PROSITE" id="PS51352"/>
    </source>
</evidence>
<keyword evidence="7" id="KW-0676">Redox-active center</keyword>
<comment type="subcellular location">
    <subcellularLocation>
        <location evidence="1">Cell envelope</location>
    </subcellularLocation>
</comment>